<organism evidence="2 3">
    <name type="scientific">Candida maltosa (strain Xu316)</name>
    <name type="common">Yeast</name>
    <dbReference type="NCBI Taxonomy" id="1245528"/>
    <lineage>
        <taxon>Eukaryota</taxon>
        <taxon>Fungi</taxon>
        <taxon>Dikarya</taxon>
        <taxon>Ascomycota</taxon>
        <taxon>Saccharomycotina</taxon>
        <taxon>Pichiomycetes</taxon>
        <taxon>Debaryomycetaceae</taxon>
        <taxon>Candida/Lodderomyces clade</taxon>
        <taxon>Candida</taxon>
    </lineage>
</organism>
<evidence type="ECO:0000313" key="2">
    <source>
        <dbReference type="EMBL" id="EMG50273.1"/>
    </source>
</evidence>
<name>M3JDK4_CANMX</name>
<dbReference type="AlphaFoldDB" id="M3JDK4"/>
<dbReference type="EMBL" id="AOGT01000315">
    <property type="protein sequence ID" value="EMG50273.1"/>
    <property type="molecule type" value="Genomic_DNA"/>
</dbReference>
<keyword evidence="3" id="KW-1185">Reference proteome</keyword>
<sequence length="526" mass="59672">MRVPKLSKKAESSKASTPTTASEFLEQGSIDEESGDRWLGSDLAKSLRFYDKAYLNYAQATRLDGSLIDAYYNASRLLLHVYQIVKKVPESNSIIMENKLMSVIQNLDQIIDFYNNSLNIAQNAGQVSNDLLYNYAIVNLEWLELQKEDDLVSFDSLIEVYKKISGIFEQLLKQQTEELTRFVQDLENIDSETSSLNTVGQNDNSNPSPTQEELISEDGVIQPTDLFETVLSAYKLIQVIFENASSNDIIPSLNQLVLSLLDVNDTISHKLITNYSEASHITEMVSNISSSQINELKLIKLNIVGLMETDPIKVIDMWTSDQEVTNDVAEKYMIASDNLQSLLDRNDINLTAINNHGNESDKDVFWKILTFQNNMLKKAQELVNNQMQTEKKNNLQSYELGSLIGQLSEIIIARADIEVQRSSIVDYPTSVNNHQVLFNNSKNLLKNAMNIANLNGGLRERIIEKIHREQCKLEAVFRLCLLEGKTSIEELDKIMTRPRWTVELPNLKKLGIYDGFGINDIIKNLE</sequence>
<evidence type="ECO:0000256" key="1">
    <source>
        <dbReference type="SAM" id="MobiDB-lite"/>
    </source>
</evidence>
<reference evidence="2 3" key="1">
    <citation type="submission" date="2013-02" db="EMBL/GenBank/DDBJ databases">
        <title>Genome sequence of Candida maltosa Xu316, a potential industrial strain for xylitol and ethanol production.</title>
        <authorList>
            <person name="Yu J."/>
            <person name="Wang Q."/>
            <person name="Geng X."/>
            <person name="Bao W."/>
            <person name="He P."/>
            <person name="Cai J."/>
        </authorList>
    </citation>
    <scope>NUCLEOTIDE SEQUENCE [LARGE SCALE GENOMIC DNA]</scope>
    <source>
        <strain evidence="3">Xu316</strain>
    </source>
</reference>
<protein>
    <submittedName>
        <fullName evidence="2">Uncharacterized protein</fullName>
    </submittedName>
</protein>
<dbReference type="OMA" id="WSENAEQ"/>
<gene>
    <name evidence="2" type="ORF">G210_4690</name>
</gene>
<comment type="caution">
    <text evidence="2">The sequence shown here is derived from an EMBL/GenBank/DDBJ whole genome shotgun (WGS) entry which is preliminary data.</text>
</comment>
<accession>M3JDK4</accession>
<dbReference type="eggNOG" id="ENOG502S3IE">
    <property type="taxonomic scope" value="Eukaryota"/>
</dbReference>
<feature type="region of interest" description="Disordered" evidence="1">
    <location>
        <begin position="193"/>
        <end position="212"/>
    </location>
</feature>
<dbReference type="HOGENOM" id="CLU_043057_0_0_1"/>
<dbReference type="Proteomes" id="UP000011777">
    <property type="component" value="Unassembled WGS sequence"/>
</dbReference>
<feature type="compositionally biased region" description="Low complexity" evidence="1">
    <location>
        <begin position="13"/>
        <end position="23"/>
    </location>
</feature>
<dbReference type="OrthoDB" id="5328412at2759"/>
<feature type="region of interest" description="Disordered" evidence="1">
    <location>
        <begin position="1"/>
        <end position="27"/>
    </location>
</feature>
<evidence type="ECO:0000313" key="3">
    <source>
        <dbReference type="Proteomes" id="UP000011777"/>
    </source>
</evidence>
<proteinExistence type="predicted"/>